<dbReference type="Proteomes" id="UP000824074">
    <property type="component" value="Unassembled WGS sequence"/>
</dbReference>
<sequence>MKLIISNSSNVPIYEQIKNQIIDQILNDELKEDEALPSIRTLSADIKISVMTIKKAYDELEHDGYIITRQGKGSFVAPKNLELAKEQKKKEIEVYINKIVSISKIYNIDKKEIIDLFKYMFEGER</sequence>
<comment type="caution">
    <text evidence="5">The sequence shown here is derived from an EMBL/GenBank/DDBJ whole genome shotgun (WGS) entry which is preliminary data.</text>
</comment>
<dbReference type="AlphaFoldDB" id="A0A9D1IN11"/>
<accession>A0A9D1IN11</accession>
<dbReference type="PROSITE" id="PS50949">
    <property type="entry name" value="HTH_GNTR"/>
    <property type="match status" value="1"/>
</dbReference>
<evidence type="ECO:0000256" key="2">
    <source>
        <dbReference type="ARBA" id="ARBA00023125"/>
    </source>
</evidence>
<dbReference type="InterPro" id="IPR000524">
    <property type="entry name" value="Tscrpt_reg_HTH_GntR"/>
</dbReference>
<dbReference type="PANTHER" id="PTHR38445">
    <property type="entry name" value="HTH-TYPE TRANSCRIPTIONAL REPRESSOR YTRA"/>
    <property type="match status" value="1"/>
</dbReference>
<dbReference type="SMART" id="SM00345">
    <property type="entry name" value="HTH_GNTR"/>
    <property type="match status" value="1"/>
</dbReference>
<dbReference type="InterPro" id="IPR036390">
    <property type="entry name" value="WH_DNA-bd_sf"/>
</dbReference>
<evidence type="ECO:0000256" key="3">
    <source>
        <dbReference type="ARBA" id="ARBA00023163"/>
    </source>
</evidence>
<evidence type="ECO:0000313" key="6">
    <source>
        <dbReference type="Proteomes" id="UP000824074"/>
    </source>
</evidence>
<keyword evidence="1" id="KW-0805">Transcription regulation</keyword>
<dbReference type="SUPFAM" id="SSF46785">
    <property type="entry name" value="Winged helix' DNA-binding domain"/>
    <property type="match status" value="1"/>
</dbReference>
<evidence type="ECO:0000259" key="4">
    <source>
        <dbReference type="PROSITE" id="PS50949"/>
    </source>
</evidence>
<keyword evidence="2" id="KW-0238">DNA-binding</keyword>
<name>A0A9D1IN11_9FIRM</name>
<gene>
    <name evidence="5" type="ORF">IAB68_03425</name>
</gene>
<dbReference type="Gene3D" id="1.10.10.10">
    <property type="entry name" value="Winged helix-like DNA-binding domain superfamily/Winged helix DNA-binding domain"/>
    <property type="match status" value="1"/>
</dbReference>
<dbReference type="EMBL" id="DVMT01000033">
    <property type="protein sequence ID" value="HIU40328.1"/>
    <property type="molecule type" value="Genomic_DNA"/>
</dbReference>
<dbReference type="CDD" id="cd07377">
    <property type="entry name" value="WHTH_GntR"/>
    <property type="match status" value="1"/>
</dbReference>
<keyword evidence="3" id="KW-0804">Transcription</keyword>
<reference evidence="5" key="2">
    <citation type="journal article" date="2021" name="PeerJ">
        <title>Extensive microbial diversity within the chicken gut microbiome revealed by metagenomics and culture.</title>
        <authorList>
            <person name="Gilroy R."/>
            <person name="Ravi A."/>
            <person name="Getino M."/>
            <person name="Pursley I."/>
            <person name="Horton D.L."/>
            <person name="Alikhan N.F."/>
            <person name="Baker D."/>
            <person name="Gharbi K."/>
            <person name="Hall N."/>
            <person name="Watson M."/>
            <person name="Adriaenssens E.M."/>
            <person name="Foster-Nyarko E."/>
            <person name="Jarju S."/>
            <person name="Secka A."/>
            <person name="Antonio M."/>
            <person name="Oren A."/>
            <person name="Chaudhuri R.R."/>
            <person name="La Ragione R."/>
            <person name="Hildebrand F."/>
            <person name="Pallen M.J."/>
        </authorList>
    </citation>
    <scope>NUCLEOTIDE SEQUENCE</scope>
    <source>
        <strain evidence="5">CHK193-30670</strain>
    </source>
</reference>
<protein>
    <submittedName>
        <fullName evidence="5">GntR family transcriptional regulator</fullName>
    </submittedName>
</protein>
<reference evidence="5" key="1">
    <citation type="submission" date="2020-10" db="EMBL/GenBank/DDBJ databases">
        <authorList>
            <person name="Gilroy R."/>
        </authorList>
    </citation>
    <scope>NUCLEOTIDE SEQUENCE</scope>
    <source>
        <strain evidence="5">CHK193-30670</strain>
    </source>
</reference>
<organism evidence="5 6">
    <name type="scientific">Candidatus Aphodocola excrementigallinarum</name>
    <dbReference type="NCBI Taxonomy" id="2840670"/>
    <lineage>
        <taxon>Bacteria</taxon>
        <taxon>Bacillati</taxon>
        <taxon>Bacillota</taxon>
        <taxon>Bacilli</taxon>
        <taxon>Candidatus Aphodocola</taxon>
    </lineage>
</organism>
<feature type="domain" description="HTH gntR-type" evidence="4">
    <location>
        <begin position="11"/>
        <end position="79"/>
    </location>
</feature>
<dbReference type="PANTHER" id="PTHR38445:SF7">
    <property type="entry name" value="GNTR-FAMILY TRANSCRIPTIONAL REGULATOR"/>
    <property type="match status" value="1"/>
</dbReference>
<proteinExistence type="predicted"/>
<dbReference type="GO" id="GO:0003700">
    <property type="term" value="F:DNA-binding transcription factor activity"/>
    <property type="evidence" value="ECO:0007669"/>
    <property type="project" value="InterPro"/>
</dbReference>
<dbReference type="Pfam" id="PF00392">
    <property type="entry name" value="GntR"/>
    <property type="match status" value="1"/>
</dbReference>
<evidence type="ECO:0000256" key="1">
    <source>
        <dbReference type="ARBA" id="ARBA00023015"/>
    </source>
</evidence>
<dbReference type="InterPro" id="IPR036388">
    <property type="entry name" value="WH-like_DNA-bd_sf"/>
</dbReference>
<dbReference type="GO" id="GO:0003677">
    <property type="term" value="F:DNA binding"/>
    <property type="evidence" value="ECO:0007669"/>
    <property type="project" value="UniProtKB-KW"/>
</dbReference>
<evidence type="ECO:0000313" key="5">
    <source>
        <dbReference type="EMBL" id="HIU40328.1"/>
    </source>
</evidence>